<feature type="transmembrane region" description="Helical" evidence="8">
    <location>
        <begin position="419"/>
        <end position="437"/>
    </location>
</feature>
<dbReference type="GO" id="GO:0012505">
    <property type="term" value="C:endomembrane system"/>
    <property type="evidence" value="ECO:0007669"/>
    <property type="project" value="UniProtKB-SubCell"/>
</dbReference>
<organism evidence="10 11">
    <name type="scientific">Coniophora puteana (strain RWD-64-598)</name>
    <name type="common">Brown rot fungus</name>
    <dbReference type="NCBI Taxonomy" id="741705"/>
    <lineage>
        <taxon>Eukaryota</taxon>
        <taxon>Fungi</taxon>
        <taxon>Dikarya</taxon>
        <taxon>Basidiomycota</taxon>
        <taxon>Agaricomycotina</taxon>
        <taxon>Agaricomycetes</taxon>
        <taxon>Agaricomycetidae</taxon>
        <taxon>Boletales</taxon>
        <taxon>Coniophorineae</taxon>
        <taxon>Coniophoraceae</taxon>
        <taxon>Coniophora</taxon>
    </lineage>
</organism>
<feature type="region of interest" description="Disordered" evidence="7">
    <location>
        <begin position="1"/>
        <end position="56"/>
    </location>
</feature>
<evidence type="ECO:0000256" key="3">
    <source>
        <dbReference type="ARBA" id="ARBA00022448"/>
    </source>
</evidence>
<feature type="transmembrane region" description="Helical" evidence="8">
    <location>
        <begin position="458"/>
        <end position="480"/>
    </location>
</feature>
<keyword evidence="5 8" id="KW-1133">Transmembrane helix</keyword>
<dbReference type="GeneID" id="19202049"/>
<feature type="compositionally biased region" description="Basic and acidic residues" evidence="7">
    <location>
        <begin position="612"/>
        <end position="621"/>
    </location>
</feature>
<evidence type="ECO:0000259" key="9">
    <source>
        <dbReference type="PROSITE" id="PS50850"/>
    </source>
</evidence>
<sequence>MSNSVDVAQPVVGEQPRGRVPPGNSTGDLTLREKPSDQELQVDAKTKSRKPGETWKAQEVHDIPENNLKLVFPGLMLTTFLAAMDQTIAAVALPTIVKDIGGESGYSWVGTAYLLGSACFSPLYGRLSDIIGRKPILFASIFLFLFGSAMCGAAQTFAWLAICRFVQGVGGGGIIQLVQITISDITKLEQRGAFTGAIGATWGIASVIGPLVGGILADHVSWRWCFFINLPVGGVAAAVLLTCLKLNPVEKKTFRQFSRETDFIGLVLIIAGIVLFLIGVANGENSWTSAYTLSTMIIGIACLVGGSVNEVYTSRQPVVPPRLFRTRTTAGILCSVFIHGLVFFAANYYIPVYFQILGSSATMAGIKMMPFTVGGAILSIITGLIVSKTQDYRWTIWAGWVIMIAGFGAMITLDETSSLAVQDILILIVAGGAACLFQPPLIAMQAAMPLKEMATTTGAYVLVRVLGGTVGISMGGAIYASELRRRLPGIAGYDPSTGYADTNNLAGLVQIQPPEVRQQVLHAYTRSVSTIWLVFTPLVGVGFLFSLLIRKYSMQRKTAQNAAKPDDPEKAVTTTTTIPAPAGMGAELADLPEQPATTEAAAAQEVEDSDEKDSQENDSKV</sequence>
<evidence type="ECO:0000256" key="5">
    <source>
        <dbReference type="ARBA" id="ARBA00022989"/>
    </source>
</evidence>
<feature type="transmembrane region" description="Helical" evidence="8">
    <location>
        <begin position="329"/>
        <end position="350"/>
    </location>
</feature>
<keyword evidence="3" id="KW-0813">Transport</keyword>
<dbReference type="AlphaFoldDB" id="A0A5M3MJH8"/>
<dbReference type="Proteomes" id="UP000053558">
    <property type="component" value="Unassembled WGS sequence"/>
</dbReference>
<dbReference type="GO" id="GO:0005886">
    <property type="term" value="C:plasma membrane"/>
    <property type="evidence" value="ECO:0007669"/>
    <property type="project" value="TreeGrafter"/>
</dbReference>
<dbReference type="PANTHER" id="PTHR23501">
    <property type="entry name" value="MAJOR FACILITATOR SUPERFAMILY"/>
    <property type="match status" value="1"/>
</dbReference>
<feature type="compositionally biased region" description="Basic and acidic residues" evidence="7">
    <location>
        <begin position="30"/>
        <end position="56"/>
    </location>
</feature>
<feature type="transmembrane region" description="Helical" evidence="8">
    <location>
        <begin position="287"/>
        <end position="308"/>
    </location>
</feature>
<feature type="domain" description="Major facilitator superfamily (MFS) profile" evidence="9">
    <location>
        <begin position="71"/>
        <end position="554"/>
    </location>
</feature>
<gene>
    <name evidence="10" type="ORF">CONPUDRAFT_145259</name>
</gene>
<dbReference type="FunFam" id="1.20.1720.10:FF:000013">
    <property type="entry name" value="Related to multidrug resistance proteins"/>
    <property type="match status" value="1"/>
</dbReference>
<dbReference type="InterPro" id="IPR036259">
    <property type="entry name" value="MFS_trans_sf"/>
</dbReference>
<feature type="transmembrane region" description="Helical" evidence="8">
    <location>
        <begin position="530"/>
        <end position="549"/>
    </location>
</feature>
<feature type="transmembrane region" description="Helical" evidence="8">
    <location>
        <begin position="221"/>
        <end position="242"/>
    </location>
</feature>
<comment type="caution">
    <text evidence="10">The sequence shown here is derived from an EMBL/GenBank/DDBJ whole genome shotgun (WGS) entry which is preliminary data.</text>
</comment>
<dbReference type="PROSITE" id="PS50850">
    <property type="entry name" value="MFS"/>
    <property type="match status" value="1"/>
</dbReference>
<dbReference type="SUPFAM" id="SSF103473">
    <property type="entry name" value="MFS general substrate transporter"/>
    <property type="match status" value="1"/>
</dbReference>
<feature type="transmembrane region" description="Helical" evidence="8">
    <location>
        <begin position="394"/>
        <end position="413"/>
    </location>
</feature>
<feature type="region of interest" description="Disordered" evidence="7">
    <location>
        <begin position="560"/>
        <end position="621"/>
    </location>
</feature>
<dbReference type="OMA" id="HDPRTEI"/>
<dbReference type="OrthoDB" id="10021397at2759"/>
<feature type="transmembrane region" description="Helical" evidence="8">
    <location>
        <begin position="194"/>
        <end position="215"/>
    </location>
</feature>
<dbReference type="Pfam" id="PF07690">
    <property type="entry name" value="MFS_1"/>
    <property type="match status" value="1"/>
</dbReference>
<evidence type="ECO:0000256" key="8">
    <source>
        <dbReference type="SAM" id="Phobius"/>
    </source>
</evidence>
<protein>
    <submittedName>
        <fullName evidence="10">MFS general substrate transporter</fullName>
    </submittedName>
</protein>
<accession>A0A5M3MJH8</accession>
<evidence type="ECO:0000256" key="4">
    <source>
        <dbReference type="ARBA" id="ARBA00022692"/>
    </source>
</evidence>
<evidence type="ECO:0000313" key="11">
    <source>
        <dbReference type="Proteomes" id="UP000053558"/>
    </source>
</evidence>
<comment type="subcellular location">
    <subcellularLocation>
        <location evidence="1">Endomembrane system</location>
        <topology evidence="1">Multi-pass membrane protein</topology>
    </subcellularLocation>
</comment>
<evidence type="ECO:0000256" key="7">
    <source>
        <dbReference type="SAM" id="MobiDB-lite"/>
    </source>
</evidence>
<feature type="transmembrane region" description="Helical" evidence="8">
    <location>
        <begin position="70"/>
        <end position="93"/>
    </location>
</feature>
<dbReference type="EMBL" id="JH711581">
    <property type="protein sequence ID" value="EIW79090.1"/>
    <property type="molecule type" value="Genomic_DNA"/>
</dbReference>
<dbReference type="Gene3D" id="1.20.1720.10">
    <property type="entry name" value="Multidrug resistance protein D"/>
    <property type="match status" value="1"/>
</dbReference>
<evidence type="ECO:0000256" key="2">
    <source>
        <dbReference type="ARBA" id="ARBA00008335"/>
    </source>
</evidence>
<dbReference type="Gene3D" id="1.20.1250.20">
    <property type="entry name" value="MFS general substrate transporter like domains"/>
    <property type="match status" value="1"/>
</dbReference>
<feature type="transmembrane region" description="Helical" evidence="8">
    <location>
        <begin position="370"/>
        <end position="387"/>
    </location>
</feature>
<dbReference type="InterPro" id="IPR011701">
    <property type="entry name" value="MFS"/>
</dbReference>
<feature type="transmembrane region" description="Helical" evidence="8">
    <location>
        <begin position="105"/>
        <end position="124"/>
    </location>
</feature>
<evidence type="ECO:0000256" key="1">
    <source>
        <dbReference type="ARBA" id="ARBA00004127"/>
    </source>
</evidence>
<proteinExistence type="inferred from homology"/>
<keyword evidence="11" id="KW-1185">Reference proteome</keyword>
<dbReference type="KEGG" id="cput:CONPUDRAFT_145259"/>
<evidence type="ECO:0000256" key="6">
    <source>
        <dbReference type="ARBA" id="ARBA00023136"/>
    </source>
</evidence>
<feature type="compositionally biased region" description="Low complexity" evidence="7">
    <location>
        <begin position="592"/>
        <end position="604"/>
    </location>
</feature>
<dbReference type="RefSeq" id="XP_007770814.1">
    <property type="nucleotide sequence ID" value="XM_007772624.1"/>
</dbReference>
<name>A0A5M3MJH8_CONPW</name>
<keyword evidence="6 8" id="KW-0472">Membrane</keyword>
<dbReference type="GO" id="GO:0022857">
    <property type="term" value="F:transmembrane transporter activity"/>
    <property type="evidence" value="ECO:0007669"/>
    <property type="project" value="InterPro"/>
</dbReference>
<comment type="similarity">
    <text evidence="2">Belongs to the major facilitator superfamily.</text>
</comment>
<dbReference type="PRINTS" id="PR01036">
    <property type="entry name" value="TCRTETB"/>
</dbReference>
<dbReference type="CDD" id="cd17502">
    <property type="entry name" value="MFS_Azr1_MDR_like"/>
    <property type="match status" value="1"/>
</dbReference>
<evidence type="ECO:0000313" key="10">
    <source>
        <dbReference type="EMBL" id="EIW79090.1"/>
    </source>
</evidence>
<keyword evidence="4 8" id="KW-0812">Transmembrane</keyword>
<feature type="transmembrane region" description="Helical" evidence="8">
    <location>
        <begin position="136"/>
        <end position="159"/>
    </location>
</feature>
<dbReference type="PANTHER" id="PTHR23501:SF102">
    <property type="entry name" value="DRUG TRANSPORTER, PUTATIVE (AFU_ORTHOLOGUE AFUA_3G08530)-RELATED"/>
    <property type="match status" value="1"/>
</dbReference>
<reference evidence="11" key="1">
    <citation type="journal article" date="2012" name="Science">
        <title>The Paleozoic origin of enzymatic lignin decomposition reconstructed from 31 fungal genomes.</title>
        <authorList>
            <person name="Floudas D."/>
            <person name="Binder M."/>
            <person name="Riley R."/>
            <person name="Barry K."/>
            <person name="Blanchette R.A."/>
            <person name="Henrissat B."/>
            <person name="Martinez A.T."/>
            <person name="Otillar R."/>
            <person name="Spatafora J.W."/>
            <person name="Yadav J.S."/>
            <person name="Aerts A."/>
            <person name="Benoit I."/>
            <person name="Boyd A."/>
            <person name="Carlson A."/>
            <person name="Copeland A."/>
            <person name="Coutinho P.M."/>
            <person name="de Vries R.P."/>
            <person name="Ferreira P."/>
            <person name="Findley K."/>
            <person name="Foster B."/>
            <person name="Gaskell J."/>
            <person name="Glotzer D."/>
            <person name="Gorecki P."/>
            <person name="Heitman J."/>
            <person name="Hesse C."/>
            <person name="Hori C."/>
            <person name="Igarashi K."/>
            <person name="Jurgens J.A."/>
            <person name="Kallen N."/>
            <person name="Kersten P."/>
            <person name="Kohler A."/>
            <person name="Kuees U."/>
            <person name="Kumar T.K.A."/>
            <person name="Kuo A."/>
            <person name="LaButti K."/>
            <person name="Larrondo L.F."/>
            <person name="Lindquist E."/>
            <person name="Ling A."/>
            <person name="Lombard V."/>
            <person name="Lucas S."/>
            <person name="Lundell T."/>
            <person name="Martin R."/>
            <person name="McLaughlin D.J."/>
            <person name="Morgenstern I."/>
            <person name="Morin E."/>
            <person name="Murat C."/>
            <person name="Nagy L.G."/>
            <person name="Nolan M."/>
            <person name="Ohm R.A."/>
            <person name="Patyshakuliyeva A."/>
            <person name="Rokas A."/>
            <person name="Ruiz-Duenas F.J."/>
            <person name="Sabat G."/>
            <person name="Salamov A."/>
            <person name="Samejima M."/>
            <person name="Schmutz J."/>
            <person name="Slot J.C."/>
            <person name="St John F."/>
            <person name="Stenlid J."/>
            <person name="Sun H."/>
            <person name="Sun S."/>
            <person name="Syed K."/>
            <person name="Tsang A."/>
            <person name="Wiebenga A."/>
            <person name="Young D."/>
            <person name="Pisabarro A."/>
            <person name="Eastwood D.C."/>
            <person name="Martin F."/>
            <person name="Cullen D."/>
            <person name="Grigoriev I.V."/>
            <person name="Hibbett D.S."/>
        </authorList>
    </citation>
    <scope>NUCLEOTIDE SEQUENCE [LARGE SCALE GENOMIC DNA]</scope>
    <source>
        <strain evidence="11">RWD-64-598 SS2</strain>
    </source>
</reference>
<feature type="transmembrane region" description="Helical" evidence="8">
    <location>
        <begin position="263"/>
        <end position="281"/>
    </location>
</feature>
<dbReference type="InterPro" id="IPR020846">
    <property type="entry name" value="MFS_dom"/>
</dbReference>